<gene>
    <name evidence="1" type="ORF">ILYODFUR_026228</name>
</gene>
<protein>
    <submittedName>
        <fullName evidence="1">Uncharacterized protein</fullName>
    </submittedName>
</protein>
<sequence length="104" mass="12314">MLENLETRKTTLYLWTPLNVQEEHDKITPRTSHVSMSSMKTALGVERRNGNITNRENILSRMSWNEAHEKITNFMELHHYEFIFFTFIANSSIEKINCLSLRVK</sequence>
<proteinExistence type="predicted"/>
<keyword evidence="2" id="KW-1185">Reference proteome</keyword>
<evidence type="ECO:0000313" key="1">
    <source>
        <dbReference type="EMBL" id="MEQ2222426.1"/>
    </source>
</evidence>
<accession>A0ABV0SRL9</accession>
<name>A0ABV0SRL9_9TELE</name>
<reference evidence="1 2" key="1">
    <citation type="submission" date="2021-06" db="EMBL/GenBank/DDBJ databases">
        <authorList>
            <person name="Palmer J.M."/>
        </authorList>
    </citation>
    <scope>NUCLEOTIDE SEQUENCE [LARGE SCALE GENOMIC DNA]</scope>
    <source>
        <strain evidence="2">if_2019</strain>
        <tissue evidence="1">Muscle</tissue>
    </source>
</reference>
<evidence type="ECO:0000313" key="2">
    <source>
        <dbReference type="Proteomes" id="UP001482620"/>
    </source>
</evidence>
<organism evidence="1 2">
    <name type="scientific">Ilyodon furcidens</name>
    <name type="common">goldbreast splitfin</name>
    <dbReference type="NCBI Taxonomy" id="33524"/>
    <lineage>
        <taxon>Eukaryota</taxon>
        <taxon>Metazoa</taxon>
        <taxon>Chordata</taxon>
        <taxon>Craniata</taxon>
        <taxon>Vertebrata</taxon>
        <taxon>Euteleostomi</taxon>
        <taxon>Actinopterygii</taxon>
        <taxon>Neopterygii</taxon>
        <taxon>Teleostei</taxon>
        <taxon>Neoteleostei</taxon>
        <taxon>Acanthomorphata</taxon>
        <taxon>Ovalentaria</taxon>
        <taxon>Atherinomorphae</taxon>
        <taxon>Cyprinodontiformes</taxon>
        <taxon>Goodeidae</taxon>
        <taxon>Ilyodon</taxon>
    </lineage>
</organism>
<dbReference type="Proteomes" id="UP001482620">
    <property type="component" value="Unassembled WGS sequence"/>
</dbReference>
<comment type="caution">
    <text evidence="1">The sequence shown here is derived from an EMBL/GenBank/DDBJ whole genome shotgun (WGS) entry which is preliminary data.</text>
</comment>
<dbReference type="EMBL" id="JAHRIQ010003291">
    <property type="protein sequence ID" value="MEQ2222426.1"/>
    <property type="molecule type" value="Genomic_DNA"/>
</dbReference>